<sequence>PYFFKMANYYKAKNQFKKATKYYQLAGKLNPADAWIHSGLGDIHVKMGDDTRAVEQYKKAIQLEPDVAWFYFTLGRVYQKEGKINLARKSYEQARRVDPSGIWADDALKDLSEGKK</sequence>
<dbReference type="InterPro" id="IPR019734">
    <property type="entry name" value="TPR_rpt"/>
</dbReference>
<dbReference type="Pfam" id="PF13414">
    <property type="entry name" value="TPR_11"/>
    <property type="match status" value="1"/>
</dbReference>
<proteinExistence type="predicted"/>
<organism evidence="1">
    <name type="scientific">marine sediment metagenome</name>
    <dbReference type="NCBI Taxonomy" id="412755"/>
    <lineage>
        <taxon>unclassified sequences</taxon>
        <taxon>metagenomes</taxon>
        <taxon>ecological metagenomes</taxon>
    </lineage>
</organism>
<dbReference type="PROSITE" id="PS50005">
    <property type="entry name" value="TPR"/>
    <property type="match status" value="2"/>
</dbReference>
<accession>X1KR26</accession>
<dbReference type="Gene3D" id="1.25.40.10">
    <property type="entry name" value="Tetratricopeptide repeat domain"/>
    <property type="match status" value="1"/>
</dbReference>
<dbReference type="Pfam" id="PF13181">
    <property type="entry name" value="TPR_8"/>
    <property type="match status" value="1"/>
</dbReference>
<name>X1KR26_9ZZZZ</name>
<dbReference type="SMART" id="SM00028">
    <property type="entry name" value="TPR"/>
    <property type="match status" value="3"/>
</dbReference>
<reference evidence="1" key="1">
    <citation type="journal article" date="2014" name="Front. Microbiol.">
        <title>High frequency of phylogenetically diverse reductive dehalogenase-homologous genes in deep subseafloor sedimentary metagenomes.</title>
        <authorList>
            <person name="Kawai M."/>
            <person name="Futagami T."/>
            <person name="Toyoda A."/>
            <person name="Takaki Y."/>
            <person name="Nishi S."/>
            <person name="Hori S."/>
            <person name="Arai W."/>
            <person name="Tsubouchi T."/>
            <person name="Morono Y."/>
            <person name="Uchiyama I."/>
            <person name="Ito T."/>
            <person name="Fujiyama A."/>
            <person name="Inagaki F."/>
            <person name="Takami H."/>
        </authorList>
    </citation>
    <scope>NUCLEOTIDE SEQUENCE</scope>
    <source>
        <strain evidence="1">Expedition CK06-06</strain>
    </source>
</reference>
<dbReference type="PANTHER" id="PTHR12558">
    <property type="entry name" value="CELL DIVISION CYCLE 16,23,27"/>
    <property type="match status" value="1"/>
</dbReference>
<dbReference type="EMBL" id="BARV01011535">
    <property type="protein sequence ID" value="GAI09143.1"/>
    <property type="molecule type" value="Genomic_DNA"/>
</dbReference>
<feature type="non-terminal residue" evidence="1">
    <location>
        <position position="1"/>
    </location>
</feature>
<gene>
    <name evidence="1" type="ORF">S06H3_21830</name>
</gene>
<protein>
    <submittedName>
        <fullName evidence="1">Uncharacterized protein</fullName>
    </submittedName>
</protein>
<evidence type="ECO:0000313" key="1">
    <source>
        <dbReference type="EMBL" id="GAI09143.1"/>
    </source>
</evidence>
<dbReference type="AlphaFoldDB" id="X1KR26"/>
<dbReference type="PROSITE" id="PS50293">
    <property type="entry name" value="TPR_REGION"/>
    <property type="match status" value="1"/>
</dbReference>
<comment type="caution">
    <text evidence="1">The sequence shown here is derived from an EMBL/GenBank/DDBJ whole genome shotgun (WGS) entry which is preliminary data.</text>
</comment>
<dbReference type="PANTHER" id="PTHR12558:SF13">
    <property type="entry name" value="CELL DIVISION CYCLE PROTEIN 27 HOMOLOG"/>
    <property type="match status" value="1"/>
</dbReference>
<dbReference type="SUPFAM" id="SSF48452">
    <property type="entry name" value="TPR-like"/>
    <property type="match status" value="1"/>
</dbReference>
<dbReference type="InterPro" id="IPR011990">
    <property type="entry name" value="TPR-like_helical_dom_sf"/>
</dbReference>